<evidence type="ECO:0000256" key="10">
    <source>
        <dbReference type="SAM" id="MobiDB-lite"/>
    </source>
</evidence>
<evidence type="ECO:0000313" key="15">
    <source>
        <dbReference type="Proteomes" id="UP001634394"/>
    </source>
</evidence>
<feature type="compositionally biased region" description="Acidic residues" evidence="10">
    <location>
        <begin position="799"/>
        <end position="809"/>
    </location>
</feature>
<evidence type="ECO:0000259" key="11">
    <source>
        <dbReference type="Pfam" id="PF06333"/>
    </source>
</evidence>
<dbReference type="PANTHER" id="PTHR48249:SF3">
    <property type="entry name" value="MEDIATOR OF RNA POLYMERASE II TRANSCRIPTION SUBUNIT 13"/>
    <property type="match status" value="1"/>
</dbReference>
<feature type="region of interest" description="Disordered" evidence="10">
    <location>
        <begin position="745"/>
        <end position="782"/>
    </location>
</feature>
<feature type="compositionally biased region" description="Basic and acidic residues" evidence="10">
    <location>
        <begin position="430"/>
        <end position="440"/>
    </location>
</feature>
<feature type="region of interest" description="Disordered" evidence="10">
    <location>
        <begin position="495"/>
        <end position="591"/>
    </location>
</feature>
<keyword evidence="6 9" id="KW-0010">Activator</keyword>
<feature type="compositionally biased region" description="Low complexity" evidence="10">
    <location>
        <begin position="671"/>
        <end position="682"/>
    </location>
</feature>
<comment type="caution">
    <text evidence="14">The sequence shown here is derived from an EMBL/GenBank/DDBJ whole genome shotgun (WGS) entry which is preliminary data.</text>
</comment>
<dbReference type="InterPro" id="IPR021643">
    <property type="entry name" value="Mediator_Med13_N"/>
</dbReference>
<evidence type="ECO:0000256" key="3">
    <source>
        <dbReference type="ARBA" id="ARBA00019618"/>
    </source>
</evidence>
<evidence type="ECO:0000256" key="4">
    <source>
        <dbReference type="ARBA" id="ARBA00022491"/>
    </source>
</evidence>
<dbReference type="PANTHER" id="PTHR48249">
    <property type="entry name" value="MEDIATOR OF RNA POLYMERASE II TRANSCRIPTION SUBUNIT 13"/>
    <property type="match status" value="1"/>
</dbReference>
<gene>
    <name evidence="14" type="ORF">ACJMK2_011020</name>
</gene>
<keyword evidence="15" id="KW-1185">Reference proteome</keyword>
<feature type="region of interest" description="Disordered" evidence="10">
    <location>
        <begin position="1888"/>
        <end position="1922"/>
    </location>
</feature>
<evidence type="ECO:0000256" key="2">
    <source>
        <dbReference type="ARBA" id="ARBA00009354"/>
    </source>
</evidence>
<evidence type="ECO:0000256" key="6">
    <source>
        <dbReference type="ARBA" id="ARBA00023159"/>
    </source>
</evidence>
<evidence type="ECO:0000259" key="13">
    <source>
        <dbReference type="Pfam" id="PF18296"/>
    </source>
</evidence>
<feature type="region of interest" description="Disordered" evidence="10">
    <location>
        <begin position="799"/>
        <end position="839"/>
    </location>
</feature>
<feature type="region of interest" description="Disordered" evidence="10">
    <location>
        <begin position="411"/>
        <end position="454"/>
    </location>
</feature>
<accession>A0ABD3V3K0</accession>
<sequence>MSNPTPIGNGCSLEDCYTNLFALTDICGIKWRKLSIEPEKTSIDPLEDPVLVSYSKCSQQDILCVWRKVRKQTESRSDHRPDDHPQFGKELWLFWYGEQPSILESLLSPELKEVEYGSWERDILTYECRTLLFKAIHNLIERCLLSKNFIRLGRWFIKPFDPQNVSSDPSIYLSFSLNFFLHGESTVCASIEVKQHPMVTFLGNQHLSQVLETQTHMQVILAPYGLSGTLTGVGYRDSDPSTRKILEDWKQFYPIRTEESKDNDHNKLPNLVEVIVAGVRMRYPTCYVLLCDTDNHLRGNPISMGLDRQLSAPQGHLTSLEELGVIGDVSIKVGSSGTPGGRPLEATSRLQDRSGDVFSARMMECVSHDTCITSGLAKRPNDNVTEETVGSSWDFAEPSAKVNCSCPRLKSQKAKGNLSSQGKGTGSKHQKTEKGLERQQSRFTRINPFHRRLPGSDDFIPIDMEMFIPRVNQSGPNFGVANNSISQINASEGVNNIESPASNAPSPLEEPHNQPVVNQNMDPTMPTLSPHPPPKDGETKDTPKQVSSESQSNNLMNGIDRVFPKPHTMPKTESVTSPYNSSANSWTSPQLDSKNVNINSWLRTQQKQVEHRGLKRPSLPVHETDESELVTDTLYNFNSVQSWSDYPIKKMCCDQKDYGSGIQDLSGNLPSSIASSSVSGQSLKPFKPPTPQPPAPDPYEFSEEASINPAAISRAALRNSRDEMFHRPSFNKMEDEKIEICRNNSESFNFPRDERSIDLGSLTSPPTTPGTQTGPSQAGMASSLTREKDLIPQVSDLDNLFESDSDSNDDPFSHNSPLMSKSVEDGKSSKTTAASGSGDVMDKLSAAELARMYPTPPSLENNHNFALSPATSAEAPVESVTHITEGICIKTEILISHHFLEETTRDWANVYKPPKQAMFVSSVKYASVELPSGQLTPPPELPEYKPSWHFPIPIMEKHNPHTSTYINLPSIENIPSLSSRMPSSAIEASPATFQNSVGQQRTPMSYELQSPASNASSYLNKTLNSVDNHGTNNQMPEVHSLTVNIVLSDSILNLFKDHNFDSCNICVCNMNIKGADLGVYVPDPSGGTESQYPCSCGFSAVMNRKYGHSAGLFYEDEVDIMGIRDERFDARKASLASLDIQKQDSEGKTSNIEDVTHVVLELLIGQFTVPLPGCSSSKLHNKMVDRAIMFPTNPLGIMHLQDWNEVVYSALDQGRQAMEHCHPTKLEDSVMKTTCLHKWVFLQGVGQVPQNSMDGLRLLRTLQPILQDAIQNSRITRLWEHRYKLSGPLTWIDFHQLAGRGADENSEPQPIPYFLVGFDKDTVAVSPYALRYWDKNFLEPYGKQRDIAYVIVTPENDFIVNQVKTFFKELSTMYEFCRLGHHCPISEKLRDGILRVGKNIKQKIAEQEIDEWFKRIGDSPVAVRLRLYAQACQNLLGPFLAHNSPDKSWYESNSSQRSASSQKPTEGSVDNSLNNSSGGGDENKDGQQSGEGQRDSSHDVEADIGSECPAVVVYMIEPFTYGQEWDDLNRLAMIGMMRCYQQMVQTLPESLQNNVFLQVVPLTTILDAKESSTKVQLLKSIAFSVFTTCRWNLTHSVIGRSLTGFGPAAAAEKILKRKESHKNNLKLHSPPFTLAPMKDKQSLLAEACGSKMEQSNILFCVYCLSEDQRWLLAVCTDDRGELFETCTINIEIPNRNRRKKASARKIGLGKLFEFIIGVISTTSLPCRLVIGRFGRLGHGELKGWSGLLRRENLQKVSKHMKEICKQCSYQANTEYPCVLSACLVSLEQQPSFNLMPDSVKAEEKMSSNCPLQTPRDASTTHILVFPTSASASAASHPLQLDANGGIDIGTNNFDIGDEDGFDLLDLNMMKDDFGEGNNEDFSSLMDVCVSMTPPGSPRHGNASNPGSPHIDNGRNSPSKVNGITAASKNSVKDDPQDDPPNLLQQPLAMGYYISTAETGPLPRWFWSACPENETAVVKCFKAALHIHCSSKGDDFMHTTQSKHTHPLDSSLTCDVLRFVLEKYNALSWLTFDPAKNDRQSCLPIHYAVLIQMYHAMSAFV</sequence>
<evidence type="ECO:0000256" key="5">
    <source>
        <dbReference type="ARBA" id="ARBA00023015"/>
    </source>
</evidence>
<feature type="compositionally biased region" description="Polar residues" evidence="10">
    <location>
        <begin position="571"/>
        <end position="591"/>
    </location>
</feature>
<dbReference type="Pfam" id="PF06333">
    <property type="entry name" value="Med13_C"/>
    <property type="match status" value="1"/>
</dbReference>
<feature type="compositionally biased region" description="Low complexity" evidence="10">
    <location>
        <begin position="759"/>
        <end position="777"/>
    </location>
</feature>
<name>A0ABD3V3K0_SINWO</name>
<dbReference type="Proteomes" id="UP001634394">
    <property type="component" value="Unassembled WGS sequence"/>
</dbReference>
<feature type="compositionally biased region" description="Basic and acidic residues" evidence="10">
    <location>
        <begin position="1492"/>
        <end position="1501"/>
    </location>
</feature>
<dbReference type="Pfam" id="PF11597">
    <property type="entry name" value="Med13_N"/>
    <property type="match status" value="1"/>
</dbReference>
<feature type="compositionally biased region" description="Basic and acidic residues" evidence="10">
    <location>
        <begin position="533"/>
        <end position="543"/>
    </location>
</feature>
<feature type="compositionally biased region" description="Polar residues" evidence="10">
    <location>
        <begin position="544"/>
        <end position="556"/>
    </location>
</feature>
<evidence type="ECO:0000256" key="1">
    <source>
        <dbReference type="ARBA" id="ARBA00004123"/>
    </source>
</evidence>
<feature type="region of interest" description="Disordered" evidence="10">
    <location>
        <begin position="671"/>
        <end position="702"/>
    </location>
</feature>
<protein>
    <recommendedName>
        <fullName evidence="3 9">Mediator of RNA polymerase II transcription subunit 13</fullName>
    </recommendedName>
</protein>
<evidence type="ECO:0000313" key="14">
    <source>
        <dbReference type="EMBL" id="KAL3856244.1"/>
    </source>
</evidence>
<keyword evidence="7 9" id="KW-0804">Transcription</keyword>
<feature type="compositionally biased region" description="Polar residues" evidence="10">
    <location>
        <begin position="495"/>
        <end position="505"/>
    </location>
</feature>
<comment type="function">
    <text evidence="9">Component of the Mediator complex, a coactivator involved in regulated transcription of nearly all RNA polymerase II-dependent genes. Mediator functions as a bridge to convey information from gene-specific regulatory proteins to the basal RNA polymerase II transcription machinery. Mediator is recruited to promoters by direct interactions with regulatory proteins and serves as a scaffold for the assembly of a functional preinitiation complex with RNA polymerase II and the general transcription factors.</text>
</comment>
<dbReference type="EMBL" id="JBJQND010000013">
    <property type="protein sequence ID" value="KAL3856244.1"/>
    <property type="molecule type" value="Genomic_DNA"/>
</dbReference>
<comment type="similarity">
    <text evidence="2 9">Belongs to the Mediator complex subunit 13 family.</text>
</comment>
<keyword evidence="5 9" id="KW-0805">Transcription regulation</keyword>
<proteinExistence type="inferred from homology"/>
<dbReference type="InterPro" id="IPR009401">
    <property type="entry name" value="Med13_C"/>
</dbReference>
<feature type="domain" description="Mediator complex subunit Med13 C-terminal" evidence="11">
    <location>
        <begin position="1629"/>
        <end position="2049"/>
    </location>
</feature>
<feature type="compositionally biased region" description="Low complexity" evidence="10">
    <location>
        <begin position="1452"/>
        <end position="1461"/>
    </location>
</feature>
<feature type="region of interest" description="Disordered" evidence="10">
    <location>
        <begin position="1447"/>
        <end position="1501"/>
    </location>
</feature>
<feature type="compositionally biased region" description="Polar residues" evidence="10">
    <location>
        <begin position="1462"/>
        <end position="1476"/>
    </location>
</feature>
<dbReference type="InterPro" id="IPR051139">
    <property type="entry name" value="Mediator_complx_sub13"/>
</dbReference>
<organism evidence="14 15">
    <name type="scientific">Sinanodonta woodiana</name>
    <name type="common">Chinese pond mussel</name>
    <name type="synonym">Anodonta woodiana</name>
    <dbReference type="NCBI Taxonomy" id="1069815"/>
    <lineage>
        <taxon>Eukaryota</taxon>
        <taxon>Metazoa</taxon>
        <taxon>Spiralia</taxon>
        <taxon>Lophotrochozoa</taxon>
        <taxon>Mollusca</taxon>
        <taxon>Bivalvia</taxon>
        <taxon>Autobranchia</taxon>
        <taxon>Heteroconchia</taxon>
        <taxon>Palaeoheterodonta</taxon>
        <taxon>Unionida</taxon>
        <taxon>Unionoidea</taxon>
        <taxon>Unionidae</taxon>
        <taxon>Unioninae</taxon>
        <taxon>Sinanodonta</taxon>
    </lineage>
</organism>
<evidence type="ECO:0000256" key="7">
    <source>
        <dbReference type="ARBA" id="ARBA00023163"/>
    </source>
</evidence>
<keyword evidence="8 9" id="KW-0539">Nucleus</keyword>
<dbReference type="Pfam" id="PF18296">
    <property type="entry name" value="MID_MedPIWI"/>
    <property type="match status" value="1"/>
</dbReference>
<feature type="domain" description="Mediator complex subunit Med13 N-terminal" evidence="12">
    <location>
        <begin position="12"/>
        <end position="233"/>
    </location>
</feature>
<evidence type="ECO:0000256" key="9">
    <source>
        <dbReference type="RuleBase" id="RU364134"/>
    </source>
</evidence>
<dbReference type="GO" id="GO:0005634">
    <property type="term" value="C:nucleus"/>
    <property type="evidence" value="ECO:0007669"/>
    <property type="project" value="UniProtKB-SubCell"/>
</dbReference>
<feature type="domain" description="MID" evidence="13">
    <location>
        <begin position="1345"/>
        <end position="1590"/>
    </location>
</feature>
<dbReference type="InterPro" id="IPR041285">
    <property type="entry name" value="MID_MedPIWI"/>
</dbReference>
<evidence type="ECO:0000256" key="8">
    <source>
        <dbReference type="ARBA" id="ARBA00023242"/>
    </source>
</evidence>
<feature type="compositionally biased region" description="Polar residues" evidence="10">
    <location>
        <begin position="1913"/>
        <end position="1922"/>
    </location>
</feature>
<comment type="subcellular location">
    <subcellularLocation>
        <location evidence="1 9">Nucleus</location>
    </subcellularLocation>
</comment>
<reference evidence="14 15" key="1">
    <citation type="submission" date="2024-11" db="EMBL/GenBank/DDBJ databases">
        <title>Chromosome-level genome assembly of the freshwater bivalve Anodonta woodiana.</title>
        <authorList>
            <person name="Chen X."/>
        </authorList>
    </citation>
    <scope>NUCLEOTIDE SEQUENCE [LARGE SCALE GENOMIC DNA]</scope>
    <source>
        <strain evidence="14">MN2024</strain>
        <tissue evidence="14">Gills</tissue>
    </source>
</reference>
<feature type="compositionally biased region" description="Pro residues" evidence="10">
    <location>
        <begin position="686"/>
        <end position="697"/>
    </location>
</feature>
<comment type="subunit">
    <text evidence="9">Component of the Mediator complex.</text>
</comment>
<evidence type="ECO:0000259" key="12">
    <source>
        <dbReference type="Pfam" id="PF11597"/>
    </source>
</evidence>
<keyword evidence="4 9" id="KW-0678">Repressor</keyword>